<dbReference type="InterPro" id="IPR000182">
    <property type="entry name" value="GNAT_dom"/>
</dbReference>
<keyword evidence="2" id="KW-0808">Transferase</keyword>
<keyword evidence="3" id="KW-1185">Reference proteome</keyword>
<reference evidence="2 3" key="1">
    <citation type="submission" date="2018-10" db="EMBL/GenBank/DDBJ databases">
        <title>Genomic Encyclopedia of Archaeal and Bacterial Type Strains, Phase II (KMG-II): from individual species to whole genera.</title>
        <authorList>
            <person name="Goeker M."/>
        </authorList>
    </citation>
    <scope>NUCLEOTIDE SEQUENCE [LARGE SCALE GENOMIC DNA]</scope>
    <source>
        <strain evidence="2 3">DSM 14954</strain>
    </source>
</reference>
<evidence type="ECO:0000313" key="3">
    <source>
        <dbReference type="Proteomes" id="UP000278962"/>
    </source>
</evidence>
<protein>
    <submittedName>
        <fullName evidence="2">Acetyltransferase (GNAT) family protein</fullName>
    </submittedName>
</protein>
<dbReference type="EMBL" id="RBIL01000001">
    <property type="protein sequence ID" value="RKQ90959.1"/>
    <property type="molecule type" value="Genomic_DNA"/>
</dbReference>
<dbReference type="CDD" id="cd04301">
    <property type="entry name" value="NAT_SF"/>
    <property type="match status" value="1"/>
</dbReference>
<dbReference type="Pfam" id="PF13508">
    <property type="entry name" value="Acetyltransf_7"/>
    <property type="match status" value="1"/>
</dbReference>
<proteinExistence type="predicted"/>
<dbReference type="GO" id="GO:0016747">
    <property type="term" value="F:acyltransferase activity, transferring groups other than amino-acyl groups"/>
    <property type="evidence" value="ECO:0007669"/>
    <property type="project" value="InterPro"/>
</dbReference>
<accession>A0A660L8W3</accession>
<dbReference type="RefSeq" id="WP_121248173.1">
    <property type="nucleotide sequence ID" value="NZ_RBIL01000001.1"/>
</dbReference>
<dbReference type="Proteomes" id="UP000278962">
    <property type="component" value="Unassembled WGS sequence"/>
</dbReference>
<dbReference type="Gene3D" id="3.40.630.30">
    <property type="match status" value="1"/>
</dbReference>
<sequence>MITRLGVDDAGELLTVQRAAYVGESMVYDQFLPPLTETLDEVRAVLARDDAVVLGLREHGRLLGAVRVMPSGEVARLCVAPDRQGDGVGTALLRAAIAAGGTWLFTGDRSLGNLRLYEKHGFTEQRREPFGDHNLVFLSR</sequence>
<dbReference type="InterPro" id="IPR016181">
    <property type="entry name" value="Acyl_CoA_acyltransferase"/>
</dbReference>
<comment type="caution">
    <text evidence="2">The sequence shown here is derived from an EMBL/GenBank/DDBJ whole genome shotgun (WGS) entry which is preliminary data.</text>
</comment>
<evidence type="ECO:0000259" key="1">
    <source>
        <dbReference type="PROSITE" id="PS51186"/>
    </source>
</evidence>
<dbReference type="PROSITE" id="PS51186">
    <property type="entry name" value="GNAT"/>
    <property type="match status" value="1"/>
</dbReference>
<organism evidence="2 3">
    <name type="scientific">Solirubrobacter pauli</name>
    <dbReference type="NCBI Taxonomy" id="166793"/>
    <lineage>
        <taxon>Bacteria</taxon>
        <taxon>Bacillati</taxon>
        <taxon>Actinomycetota</taxon>
        <taxon>Thermoleophilia</taxon>
        <taxon>Solirubrobacterales</taxon>
        <taxon>Solirubrobacteraceae</taxon>
        <taxon>Solirubrobacter</taxon>
    </lineage>
</organism>
<feature type="domain" description="N-acetyltransferase" evidence="1">
    <location>
        <begin position="1"/>
        <end position="140"/>
    </location>
</feature>
<dbReference type="SUPFAM" id="SSF55729">
    <property type="entry name" value="Acyl-CoA N-acyltransferases (Nat)"/>
    <property type="match status" value="1"/>
</dbReference>
<evidence type="ECO:0000313" key="2">
    <source>
        <dbReference type="EMBL" id="RKQ90959.1"/>
    </source>
</evidence>
<name>A0A660L8W3_9ACTN</name>
<dbReference type="AlphaFoldDB" id="A0A660L8W3"/>
<gene>
    <name evidence="2" type="ORF">C8N24_0775</name>
</gene>
<dbReference type="OrthoDB" id="4322031at2"/>